<gene>
    <name evidence="1" type="ordered locus">PputW619_4348</name>
</gene>
<organism evidence="1">
    <name type="scientific">Pseudomonas putida (strain W619)</name>
    <dbReference type="NCBI Taxonomy" id="390235"/>
    <lineage>
        <taxon>Bacteria</taxon>
        <taxon>Pseudomonadati</taxon>
        <taxon>Pseudomonadota</taxon>
        <taxon>Gammaproteobacteria</taxon>
        <taxon>Pseudomonadales</taxon>
        <taxon>Pseudomonadaceae</taxon>
        <taxon>Pseudomonas</taxon>
    </lineage>
</organism>
<dbReference type="OrthoDB" id="5573849at2"/>
<dbReference type="KEGG" id="ppw:PputW619_4348"/>
<dbReference type="AlphaFoldDB" id="B1JDS5"/>
<dbReference type="STRING" id="390235.PputW619_4348"/>
<name>B1JDS5_PSEPW</name>
<dbReference type="Pfam" id="PF19924">
    <property type="entry name" value="DUF6387"/>
    <property type="match status" value="1"/>
</dbReference>
<dbReference type="InterPro" id="IPR045664">
    <property type="entry name" value="DUF6387"/>
</dbReference>
<accession>B1JDS5</accession>
<protein>
    <submittedName>
        <fullName evidence="1">Uncharacterized protein</fullName>
    </submittedName>
</protein>
<dbReference type="EMBL" id="CP000949">
    <property type="protein sequence ID" value="ACA74828.1"/>
    <property type="molecule type" value="Genomic_DNA"/>
</dbReference>
<evidence type="ECO:0000313" key="1">
    <source>
        <dbReference type="EMBL" id="ACA74828.1"/>
    </source>
</evidence>
<dbReference type="HOGENOM" id="CLU_1004237_0_0_6"/>
<sequence length="286" mass="33080">MKKITSICQLPEWFDLENYQSAHELQPHEWYLQIVQRKHFCTLLEYRTETHRPDLMRLAEDALSNLTQQTRGRDIKETNYILPHISNETELLEHFAHFGAVTSLTLRHFTNSKFSLSEVHSWIDEAGENWDQLPNGSFNAADEGIKLADFPHENETKYATTRINMKLPDEVLIESFKVWLATTRRKENSKVRKQYRQLPFDRWARFGILPLLDLEIWCHQTGAKLPDHIISAALFPNADSGPDNIRKTIRPTAHGLIKNTSELMAVAALDISNRVLKKKVGNLQGL</sequence>
<proteinExistence type="predicted"/>
<reference evidence="1" key="1">
    <citation type="submission" date="2008-02" db="EMBL/GenBank/DDBJ databases">
        <title>Complete sequence of Psuedomonas putida W619.</title>
        <authorList>
            <consortium name="US DOE Joint Genome Institute"/>
            <person name="Copeland A."/>
            <person name="Lucas S."/>
            <person name="Lapidus A."/>
            <person name="Barry K."/>
            <person name="Detter J.C."/>
            <person name="Glavina del Rio T."/>
            <person name="Dalin E."/>
            <person name="Tice H."/>
            <person name="Pitluck S."/>
            <person name="Chain P."/>
            <person name="Malfatti S."/>
            <person name="Shin M."/>
            <person name="Vergez L."/>
            <person name="Schmutz J."/>
            <person name="Larimer F."/>
            <person name="Land M."/>
            <person name="Hauser L."/>
            <person name="Kyrpides N."/>
            <person name="Kim E."/>
            <person name="Taghavi S."/>
            <person name="Vangronsveld D."/>
            <person name="van der Lelie D."/>
            <person name="Richardson P."/>
        </authorList>
    </citation>
    <scope>NUCLEOTIDE SEQUENCE</scope>
    <source>
        <strain evidence="1">W619</strain>
    </source>
</reference>